<dbReference type="EMBL" id="JYDO01000049">
    <property type="protein sequence ID" value="KRZ74533.1"/>
    <property type="molecule type" value="Genomic_DNA"/>
</dbReference>
<dbReference type="InterPro" id="IPR011993">
    <property type="entry name" value="PH-like_dom_sf"/>
</dbReference>
<dbReference type="SMART" id="SM00320">
    <property type="entry name" value="WD40"/>
    <property type="match status" value="4"/>
</dbReference>
<keyword evidence="1 7" id="KW-0853">WD repeat</keyword>
<organism evidence="12 13">
    <name type="scientific">Trichinella papuae</name>
    <dbReference type="NCBI Taxonomy" id="268474"/>
    <lineage>
        <taxon>Eukaryota</taxon>
        <taxon>Metazoa</taxon>
        <taxon>Ecdysozoa</taxon>
        <taxon>Nematoda</taxon>
        <taxon>Enoplea</taxon>
        <taxon>Dorylaimia</taxon>
        <taxon>Trichinellida</taxon>
        <taxon>Trichinellidae</taxon>
        <taxon>Trichinella</taxon>
    </lineage>
</organism>
<evidence type="ECO:0000256" key="7">
    <source>
        <dbReference type="PROSITE-ProRule" id="PRU00221"/>
    </source>
</evidence>
<evidence type="ECO:0000259" key="10">
    <source>
        <dbReference type="PROSITE" id="PS50197"/>
    </source>
</evidence>
<feature type="repeat" description="WD" evidence="7">
    <location>
        <begin position="3162"/>
        <end position="3203"/>
    </location>
</feature>
<dbReference type="InterPro" id="IPR031570">
    <property type="entry name" value="NBEA/BDCP_DUF4704"/>
</dbReference>
<evidence type="ECO:0000259" key="9">
    <source>
        <dbReference type="PROSITE" id="PS50178"/>
    </source>
</evidence>
<dbReference type="Pfam" id="PF23295">
    <property type="entry name" value="Arm_4"/>
    <property type="match status" value="1"/>
</dbReference>
<dbReference type="Pfam" id="PF14844">
    <property type="entry name" value="PH_BEACH"/>
    <property type="match status" value="1"/>
</dbReference>
<feature type="domain" description="FYVE-type" evidence="9">
    <location>
        <begin position="3503"/>
        <end position="3563"/>
    </location>
</feature>
<dbReference type="InterPro" id="IPR011011">
    <property type="entry name" value="Znf_FYVE_PHD"/>
</dbReference>
<feature type="domain" description="BEACH" evidence="10">
    <location>
        <begin position="2707"/>
        <end position="3000"/>
    </location>
</feature>
<evidence type="ECO:0000313" key="12">
    <source>
        <dbReference type="EMBL" id="KRZ74533.1"/>
    </source>
</evidence>
<dbReference type="SUPFAM" id="SSF57903">
    <property type="entry name" value="FYVE/PHD zinc finger"/>
    <property type="match status" value="1"/>
</dbReference>
<dbReference type="InterPro" id="IPR015943">
    <property type="entry name" value="WD40/YVTN_repeat-like_dom_sf"/>
</dbReference>
<dbReference type="SUPFAM" id="SSF81837">
    <property type="entry name" value="BEACH domain"/>
    <property type="match status" value="1"/>
</dbReference>
<dbReference type="InterPro" id="IPR017455">
    <property type="entry name" value="Znf_FYVE-rel"/>
</dbReference>
<evidence type="ECO:0000256" key="4">
    <source>
        <dbReference type="ARBA" id="ARBA00022771"/>
    </source>
</evidence>
<keyword evidence="5" id="KW-0862">Zinc</keyword>
<evidence type="ECO:0000256" key="8">
    <source>
        <dbReference type="SAM" id="MobiDB-lite"/>
    </source>
</evidence>
<dbReference type="PROSITE" id="PS51783">
    <property type="entry name" value="PH_BEACH"/>
    <property type="match status" value="1"/>
</dbReference>
<feature type="region of interest" description="Disordered" evidence="8">
    <location>
        <begin position="3391"/>
        <end position="3421"/>
    </location>
</feature>
<dbReference type="PROSITE" id="PS50178">
    <property type="entry name" value="ZF_FYVE"/>
    <property type="match status" value="1"/>
</dbReference>
<dbReference type="GO" id="GO:0008270">
    <property type="term" value="F:zinc ion binding"/>
    <property type="evidence" value="ECO:0007669"/>
    <property type="project" value="UniProtKB-KW"/>
</dbReference>
<dbReference type="Pfam" id="PF02138">
    <property type="entry name" value="Beach"/>
    <property type="match status" value="1"/>
</dbReference>
<name>A0A0V1MSQ1_9BILA</name>
<dbReference type="InterPro" id="IPR019775">
    <property type="entry name" value="WD40_repeat_CS"/>
</dbReference>
<dbReference type="STRING" id="268474.A0A0V1MSQ1"/>
<evidence type="ECO:0000256" key="2">
    <source>
        <dbReference type="ARBA" id="ARBA00022723"/>
    </source>
</evidence>
<dbReference type="CDD" id="cd01201">
    <property type="entry name" value="PH_BEACH"/>
    <property type="match status" value="1"/>
</dbReference>
<evidence type="ECO:0000256" key="6">
    <source>
        <dbReference type="PROSITE-ProRule" id="PRU00091"/>
    </source>
</evidence>
<comment type="caution">
    <text evidence="12">The sequence shown here is derived from an EMBL/GenBank/DDBJ whole genome shotgun (WGS) entry which is preliminary data.</text>
</comment>
<dbReference type="CDD" id="cd15719">
    <property type="entry name" value="FYVE_WDFY3"/>
    <property type="match status" value="1"/>
</dbReference>
<dbReference type="SUPFAM" id="SSF50729">
    <property type="entry name" value="PH domain-like"/>
    <property type="match status" value="1"/>
</dbReference>
<dbReference type="InterPro" id="IPR000306">
    <property type="entry name" value="Znf_FYVE"/>
</dbReference>
<gene>
    <name evidence="12" type="primary">WDFY3</name>
    <name evidence="12" type="ORF">T10_7050</name>
</gene>
<keyword evidence="13" id="KW-1185">Reference proteome</keyword>
<evidence type="ECO:0000256" key="1">
    <source>
        <dbReference type="ARBA" id="ARBA00022574"/>
    </source>
</evidence>
<reference evidence="12 13" key="1">
    <citation type="submission" date="2015-01" db="EMBL/GenBank/DDBJ databases">
        <title>Evolution of Trichinella species and genotypes.</title>
        <authorList>
            <person name="Korhonen P.K."/>
            <person name="Edoardo P."/>
            <person name="Giuseppe L.R."/>
            <person name="Gasser R.B."/>
        </authorList>
    </citation>
    <scope>NUCLEOTIDE SEQUENCE [LARGE SCALE GENOMIC DNA]</scope>
    <source>
        <strain evidence="12">ISS1980</strain>
    </source>
</reference>
<dbReference type="Gene3D" id="2.130.10.10">
    <property type="entry name" value="YVTN repeat-like/Quinoprotein amine dehydrogenase"/>
    <property type="match status" value="1"/>
</dbReference>
<dbReference type="SUPFAM" id="SSF48371">
    <property type="entry name" value="ARM repeat"/>
    <property type="match status" value="1"/>
</dbReference>
<evidence type="ECO:0000313" key="13">
    <source>
        <dbReference type="Proteomes" id="UP000054843"/>
    </source>
</evidence>
<dbReference type="PANTHER" id="PTHR46108">
    <property type="entry name" value="BLUE CHEESE"/>
    <property type="match status" value="1"/>
</dbReference>
<dbReference type="InterPro" id="IPR016024">
    <property type="entry name" value="ARM-type_fold"/>
</dbReference>
<dbReference type="InterPro" id="IPR056252">
    <property type="entry name" value="Alfy-like_Arm-like"/>
</dbReference>
<dbReference type="SMART" id="SM01026">
    <property type="entry name" value="Beach"/>
    <property type="match status" value="1"/>
</dbReference>
<dbReference type="SMART" id="SM00064">
    <property type="entry name" value="FYVE"/>
    <property type="match status" value="1"/>
</dbReference>
<dbReference type="InterPro" id="IPR051944">
    <property type="entry name" value="BEACH_domain_protein"/>
</dbReference>
<evidence type="ECO:0000256" key="5">
    <source>
        <dbReference type="ARBA" id="ARBA00022833"/>
    </source>
</evidence>
<dbReference type="PROSITE" id="PS50082">
    <property type="entry name" value="WD_REPEATS_2"/>
    <property type="match status" value="1"/>
</dbReference>
<dbReference type="Pfam" id="PF15787">
    <property type="entry name" value="DUF4704"/>
    <property type="match status" value="1"/>
</dbReference>
<keyword evidence="3" id="KW-0677">Repeat</keyword>
<dbReference type="InterPro" id="IPR000409">
    <property type="entry name" value="BEACH_dom"/>
</dbReference>
<dbReference type="InterPro" id="IPR001680">
    <property type="entry name" value="WD40_rpt"/>
</dbReference>
<sequence length="3580" mass="400635">MVRKFSLAGANEKSTSAQCNGASLTMENKNASTSGVTCNVSDSEKSNDHILTLMHLRKVLNELLRSANSSEDRDRKLYPVIRLFMKVCKVFTVEEITNRFKEAAQFVSLISNFLVQEIRIRAACPSTALPLTTLETALSVEAVCLLASGNRNCRSSKMLIVQKIENFNAMKNFQFDYRLLYKAKRFRQLIMMFKIALLEETSFGEIGQSIEAAVEIVAYLKPTSDCSETKVSGWSMLYSLSFLLSSNKNCIVESACKTSLPSTLVKSLYLFCDLPKTCPLDEDQVRTLRGTLMKTMTAMLRNPRGIEQMASKDDLVLLFCGVSSWCPVFNHTWRNCSAELLMTISSGVRSLLLINYIHTHKCIELFVDNLKHSTQESIPDMVEMICCLLCILKDFAIPQSYYRYENVQGQNEQDSLRNLLFLVNSVVSAGCDEIKLPEVQNPWKTSRTFHMPQPLGEGRTVRNMKAFELLETVFIHSRQTYICCTILDVLYSMLTADPVNYFILENRCPLGKFLETLSTKSLKVQRKLFDLIEYVVFQLNYLPSKEFIAIGPVLKMNKLYRGSLYLDCALELDMASIHLILGSLFKILTYSPAVKDVFREVGLLDVFITVLQNVYTSVKSENEPNEQLWDTFTLTINTLCLLVKQCNANVVLVREIGGTKTVFTMVEDDRCRPLALKLLQHIMMNPSGEDELAGVLAILHSPTDNPISLKSDVLQFLSFVLRESHRVRMAFRRVGGYVYLLSLILNMSGSFKNLNKDFQQSDSFFENFAYLRNIFKVLTMSMRFEPSNAMFFQNEVKFNTLTESLHLLGCFSEKRSFSVIPVKKGIAELRVDFLSTLCDIFNVATDEKLSFPKGDLSENVVVICAVLRLLYDMAFDRSDRTGNVIEFSSEQPAHSPNMISYRFASLIGQNAFVVHTGAVMCMFELLLYVEQPNPMETLNIQLFIIEIVKSILRTERNQQVMCCVGLPRLLFDTVSDVFFEEEHPLLPPSYYILERLAAQGMTPNELRSFLRLDKPWCCADLDSDEPCGSNVVALNRVKTLVSMMTPKDLRLSLLNASPPFVEFDMSIEGFGCIFLPSIAPVGFGFVTGGLPLMHSNSQDATVMNRGGLGNGERIFPPLAGLTYLCWVYVERFSESGAEAHPLRLLTVYRTLASSHSQVGQPCHQSRSLEAGTPPTLQGSSEIACLQMQISPVDRSLIIATYETDTPGADLDKDVGNADGFVRVGIEELRRDRQWNHLAVVLNRSVLKSSTVTVYVDGQQKASQRIQYVSHWPTMGTGAVASSLTTPQTCTVNALIGTAPGPFRKQSSLLWRLSGAYLIEEAMSPQAVGQAYELGPHYTGSFQSPSSFLGCPMASLVTEERVSFGLHATAMSTMTLARLRKIYNKQDSRAIGKLLGISSHENITPVRLMHNSTVHLSGPARTLGGVLVGYLGMRTFCAKSSAKLLETVGGIACVLGLVSMADDTESLYAAIKALFFALKTNRALNSEMEKIHGYQILTVLLKEKSRFLNTHVLYLLFSMVGTLDVTRETVVIPNTQAFEDLFCDLQVWNDASVDLQRLLYEHFYQLITESGSHEENLAIVRHVGLLPRLLYTLAHQPHLLKATKDVIFNLISAILQPIADYTSVLKFGQFIIATLQIKETSNIEKSLPNDIQDLQALLFNEDAETEVDAATMRIAYLVYIRNRCLNILLNMLLNTSGKLNFQLCEQICKVLGFDWILALFNASNHKGTVRAGLQILLTIAKHSTLLNRFKEGVGNGGWLTDAESVVQNRAGVLLGFSVSARGSSVGSSCDLNLEICNLAGFVALQHLLPCHASLAETQIACASLLVGHSARHLPTVHAVDVESIWSLIFNNAGEQAVVTGAMSKLDLCPEASLPLLSVVRACVASNEFTRAECSEQNAVTLVQFVAFLYQNNSEFSNYAQTSDFVVALASTLLRPNSKCRNNTSEEVTLQWTLPNHPAVRHVLELLSSIAIDGFLSGQPNKHESVIDILLGPVQQNTSTVEEFRPLVTAFLLNTMDRLEATDVLARGVGVPMSSPAAPCTNYSILAANIFYFTGKVVYCLWNDLFDGDPQSVFEFILKLFAQVKRKSGPGVPLDALYSSWNRCILFLLSRVLDDMKAQRTVIECLQKITANRALLFSSANGEPEFFCCLAHLLFMLSDIGGLQAPHKLDSEIETEKEEIEQRRLYDGRKLVSANAKRVWEELFLAKKQLLEETLGVTIMPDVGASRAFASAAASQQWLNFVDNEMKGCYGAKDALQIHLQLQSKLHMVTGGLQRLASKKNIKTTGTGRQTIVSKQEFLMWLKVHVTLIHELFDLQYTRYLQWHEHTKKWCLDEWTNLKQELTRERGLWGPKNPSVLNKYMLDSTEGPCRMRMKMIPNISFYVDYPYRPNVMNLENKTTKNKLPCSCDSQLYYERVKTRHGSCFDPRIIDLSQPNSSKLEEGVQFDDAIVDVNAQMIKNTIKRSATSVSSADGERDEANGGTASSSDEPNSINDDIVVDDTASSSVFSDSPQARPRECTSFSTLCSSSSVASEQPERLFLPKEPDSQTLLRLLEEGEELNSMYRCARICGLDSSEGLLLFGKYHYYVIDGFTLLKTREIRDLDFLPEELHDPIVPYIASGATRNRSQKRLCSKFAYEDIRECHKRRYLLQPIAIEVFSSDGRNHLLAFPRKIRDKIYAKLLACAKSLTGAGHQSVSGQKSGVDVEQGAGLLAVLMGETSVTQRWVRGEISNFQYLMHLNTLAGRSYNDLSQYPVFPWILSDYDSEELDLTNPNTFRDLSKPMGAQTPARLEQFLKRFREWDDPSGETPPYMYGTHYSSAMIVVSYLVRVEPFTQQFLKLQGGHFDLADRMFHSVKDAWLSASRNNMADVKELVPEFFYLPNFLLNSNHYELGVKQSGLRLGDVILPPWAKGDAREFVRLHRQALESDYVSAHLNQWIDLIFGYRQQGQAAVDAFNLFHHLFYEANVNFEAIEDPLTKNATIGFINNFGQIPSQLFKKPHPVKRSLKSTIPLLQHSISSSSAACTLAQQGVEGPTAAGPLFYHVAENLKPPLQPVRELKQAVGHMAQNDKGTLLAVEQNKVLVPPQFHRYLAWGFPDNSIRLGSSDFDKSVCIHESPHWGDVICASCPNAHTAVTGSTCSVVCVWEIVGAASRNQPAHLELRKRLYGHTEPVSCIYASTNFGVIVSGSRDRTCIVWDLSKLSFIRQLGPHAGPVSAVSVNEATGVIASCSGTHLHLWSFDGQKLAWVNTADGCKKSDINEIIIAISFSVLNEWDSQHVVAVGTNTGIVKLWTVKFVKVFDECNHDSRRTISSKASSRSYSALFAVEPERDSYCDTMDHVAVEAVNTYPNNDHCDDGLTNDKVSFTLGNNSHSSEDDEQDSDAVFDESVSKVLSTSSCAEEQSGNDEMDIRRRSSESTMRKSSEGTNFCADELQRKFHWERQLVFRGKLTMHTAFERKDNPTPAAVTALMPSKDHKALYVGDGRGRVWMWTIGDGHIGGRADHWVQDPSRNLCSNCHQKFTLTDRRHHCRNCGQLFCSKCSRFESEIRHLRIRRPVRVCQSCHARLKAIDDCQSTNHATYQGNG</sequence>
<dbReference type="Gene3D" id="3.30.40.10">
    <property type="entry name" value="Zinc/RING finger domain, C3HC4 (zinc finger)"/>
    <property type="match status" value="1"/>
</dbReference>
<dbReference type="Gene3D" id="1.10.1540.10">
    <property type="entry name" value="BEACH domain"/>
    <property type="match status" value="1"/>
</dbReference>
<dbReference type="PROSITE" id="PS00678">
    <property type="entry name" value="WD_REPEATS_1"/>
    <property type="match status" value="1"/>
</dbReference>
<feature type="domain" description="BEACH-type PH" evidence="11">
    <location>
        <begin position="2552"/>
        <end position="2679"/>
    </location>
</feature>
<evidence type="ECO:0000259" key="11">
    <source>
        <dbReference type="PROSITE" id="PS51783"/>
    </source>
</evidence>
<accession>A0A0V1MSQ1</accession>
<dbReference type="InterPro" id="IPR023362">
    <property type="entry name" value="PH-BEACH_dom"/>
</dbReference>
<dbReference type="Proteomes" id="UP000054843">
    <property type="component" value="Unassembled WGS sequence"/>
</dbReference>
<feature type="region of interest" description="Disordered" evidence="8">
    <location>
        <begin position="2461"/>
        <end position="2493"/>
    </location>
</feature>
<dbReference type="Gene3D" id="2.30.29.30">
    <property type="entry name" value="Pleckstrin-homology domain (PH domain)/Phosphotyrosine-binding domain (PTB)"/>
    <property type="match status" value="1"/>
</dbReference>
<dbReference type="Pfam" id="PF01363">
    <property type="entry name" value="FYVE"/>
    <property type="match status" value="1"/>
</dbReference>
<dbReference type="SUPFAM" id="SSF50978">
    <property type="entry name" value="WD40 repeat-like"/>
    <property type="match status" value="1"/>
</dbReference>
<dbReference type="InterPro" id="IPR036322">
    <property type="entry name" value="WD40_repeat_dom_sf"/>
</dbReference>
<dbReference type="InterPro" id="IPR036372">
    <property type="entry name" value="BEACH_dom_sf"/>
</dbReference>
<feature type="compositionally biased region" description="Basic and acidic residues" evidence="8">
    <location>
        <begin position="3404"/>
        <end position="3419"/>
    </location>
</feature>
<dbReference type="PANTHER" id="PTHR46108:SF4">
    <property type="entry name" value="BLUE CHEESE"/>
    <property type="match status" value="1"/>
</dbReference>
<dbReference type="OrthoDB" id="10018316at2759"/>
<keyword evidence="2" id="KW-0479">Metal-binding</keyword>
<dbReference type="FunFam" id="1.10.1540.10:FF:000002">
    <property type="entry name" value="WD repeat and FYVE domain containing 3"/>
    <property type="match status" value="1"/>
</dbReference>
<evidence type="ECO:0000256" key="3">
    <source>
        <dbReference type="ARBA" id="ARBA00022737"/>
    </source>
</evidence>
<proteinExistence type="predicted"/>
<dbReference type="Pfam" id="PF00400">
    <property type="entry name" value="WD40"/>
    <property type="match status" value="1"/>
</dbReference>
<feature type="compositionally biased region" description="Polar residues" evidence="8">
    <location>
        <begin position="2479"/>
        <end position="2491"/>
    </location>
</feature>
<dbReference type="PROSITE" id="PS50197">
    <property type="entry name" value="BEACH"/>
    <property type="match status" value="1"/>
</dbReference>
<dbReference type="PROSITE" id="PS50294">
    <property type="entry name" value="WD_REPEATS_REGION"/>
    <property type="match status" value="1"/>
</dbReference>
<dbReference type="InterPro" id="IPR013083">
    <property type="entry name" value="Znf_RING/FYVE/PHD"/>
</dbReference>
<keyword evidence="4 6" id="KW-0863">Zinc-finger</keyword>
<dbReference type="CDD" id="cd06071">
    <property type="entry name" value="Beach"/>
    <property type="match status" value="1"/>
</dbReference>
<protein>
    <submittedName>
        <fullName evidence="12">WD repeat and FYVE domain-containing protein 3</fullName>
    </submittedName>
</protein>